<dbReference type="STRING" id="555500.I215_03168"/>
<keyword evidence="2" id="KW-1185">Reference proteome</keyword>
<dbReference type="Proteomes" id="UP000007364">
    <property type="component" value="Unassembled WGS sequence"/>
</dbReference>
<dbReference type="eggNOG" id="ENOG5032TRA">
    <property type="taxonomic scope" value="Bacteria"/>
</dbReference>
<name>K2PUX9_9FLAO</name>
<organism evidence="1 2">
    <name type="scientific">Galbibacter marinus</name>
    <dbReference type="NCBI Taxonomy" id="555500"/>
    <lineage>
        <taxon>Bacteria</taxon>
        <taxon>Pseudomonadati</taxon>
        <taxon>Bacteroidota</taxon>
        <taxon>Flavobacteriia</taxon>
        <taxon>Flavobacteriales</taxon>
        <taxon>Flavobacteriaceae</taxon>
        <taxon>Galbibacter</taxon>
    </lineage>
</organism>
<reference evidence="1 2" key="1">
    <citation type="journal article" date="2012" name="J. Bacteriol.">
        <title>Genome Sequence of Galbibacter marinum Type Strain ck-I2-15.</title>
        <authorList>
            <person name="Lai Q."/>
            <person name="Li C."/>
            <person name="Shao Z."/>
        </authorList>
    </citation>
    <scope>NUCLEOTIDE SEQUENCE [LARGE SCALE GENOMIC DNA]</scope>
    <source>
        <strain evidence="2">ck-I2-15</strain>
    </source>
</reference>
<dbReference type="PROSITE" id="PS51257">
    <property type="entry name" value="PROKAR_LIPOPROTEIN"/>
    <property type="match status" value="1"/>
</dbReference>
<dbReference type="Gene3D" id="2.40.128.410">
    <property type="match status" value="1"/>
</dbReference>
<comment type="caution">
    <text evidence="1">The sequence shown here is derived from an EMBL/GenBank/DDBJ whole genome shotgun (WGS) entry which is preliminary data.</text>
</comment>
<dbReference type="OrthoDB" id="1448121at2"/>
<dbReference type="InterPro" id="IPR025347">
    <property type="entry name" value="DUF4251"/>
</dbReference>
<sequence>MRATGILIGFITLFLISSCGSTQTVLGTPQEKALVDSLISKREFRIVNQWALPTMSSSMMKLSSSGILGPGNSGQRIDLSGNGNFLEVKGDSVKANLPFFGERQMGGGYNSEGAGIQFDQVAKNMNFHYDEAKNIHVVKFRAKDGAESFEVTLNVFSNKKSSLLINSSQRDMIRYQGLIEKLPKEDRP</sequence>
<dbReference type="EMBL" id="AMSG01000002">
    <property type="protein sequence ID" value="EKF56490.1"/>
    <property type="molecule type" value="Genomic_DNA"/>
</dbReference>
<dbReference type="Pfam" id="PF14059">
    <property type="entry name" value="DUF4251"/>
    <property type="match status" value="1"/>
</dbReference>
<dbReference type="AlphaFoldDB" id="K2PUX9"/>
<evidence type="ECO:0000313" key="1">
    <source>
        <dbReference type="EMBL" id="EKF56490.1"/>
    </source>
</evidence>
<evidence type="ECO:0008006" key="3">
    <source>
        <dbReference type="Google" id="ProtNLM"/>
    </source>
</evidence>
<protein>
    <recommendedName>
        <fullName evidence="3">DUF4251 domain-containing protein</fullName>
    </recommendedName>
</protein>
<gene>
    <name evidence="1" type="ORF">I215_03168</name>
</gene>
<evidence type="ECO:0000313" key="2">
    <source>
        <dbReference type="Proteomes" id="UP000007364"/>
    </source>
</evidence>
<accession>K2PUX9</accession>
<proteinExistence type="predicted"/>
<dbReference type="RefSeq" id="WP_008990509.1">
    <property type="nucleotide sequence ID" value="NZ_AMSG01000002.1"/>
</dbReference>